<accession>A0ABD5RKP6</accession>
<dbReference type="Proteomes" id="UP001596099">
    <property type="component" value="Unassembled WGS sequence"/>
</dbReference>
<proteinExistence type="predicted"/>
<organism evidence="1 2">
    <name type="scientific">Halomarina salina</name>
    <dbReference type="NCBI Taxonomy" id="1872699"/>
    <lineage>
        <taxon>Archaea</taxon>
        <taxon>Methanobacteriati</taxon>
        <taxon>Methanobacteriota</taxon>
        <taxon>Stenosarchaea group</taxon>
        <taxon>Halobacteria</taxon>
        <taxon>Halobacteriales</taxon>
        <taxon>Natronomonadaceae</taxon>
        <taxon>Halomarina</taxon>
    </lineage>
</organism>
<evidence type="ECO:0000313" key="1">
    <source>
        <dbReference type="EMBL" id="MFC5971060.1"/>
    </source>
</evidence>
<reference evidence="1 2" key="1">
    <citation type="journal article" date="2019" name="Int. J. Syst. Evol. Microbiol.">
        <title>The Global Catalogue of Microorganisms (GCM) 10K type strain sequencing project: providing services to taxonomists for standard genome sequencing and annotation.</title>
        <authorList>
            <consortium name="The Broad Institute Genomics Platform"/>
            <consortium name="The Broad Institute Genome Sequencing Center for Infectious Disease"/>
            <person name="Wu L."/>
            <person name="Ma J."/>
        </authorList>
    </citation>
    <scope>NUCLEOTIDE SEQUENCE [LARGE SCALE GENOMIC DNA]</scope>
    <source>
        <strain evidence="1 2">CGMCC 1.12543</strain>
    </source>
</reference>
<comment type="caution">
    <text evidence="1">The sequence shown here is derived from an EMBL/GenBank/DDBJ whole genome shotgun (WGS) entry which is preliminary data.</text>
</comment>
<protein>
    <submittedName>
        <fullName evidence="1">Uncharacterized protein</fullName>
    </submittedName>
</protein>
<evidence type="ECO:0000313" key="2">
    <source>
        <dbReference type="Proteomes" id="UP001596099"/>
    </source>
</evidence>
<keyword evidence="2" id="KW-1185">Reference proteome</keyword>
<gene>
    <name evidence="1" type="ORF">ACFPYI_06905</name>
</gene>
<name>A0ABD5RKP6_9EURY</name>
<sequence>MKRINIRPNGDNALVYQYGCIPTYVTTAAECLDIDSEVPFVSWIGDTPSEAEMHEPGYHILLMDNSGLNFVTIQTRGPVLFEKEEI</sequence>
<dbReference type="EMBL" id="JBHSQH010000001">
    <property type="protein sequence ID" value="MFC5971060.1"/>
    <property type="molecule type" value="Genomic_DNA"/>
</dbReference>
<dbReference type="AlphaFoldDB" id="A0ABD5RKP6"/>
<dbReference type="RefSeq" id="WP_247413974.1">
    <property type="nucleotide sequence ID" value="NZ_JALLGW010000001.1"/>
</dbReference>